<dbReference type="AlphaFoldDB" id="A0A4U8UY92"/>
<evidence type="ECO:0000313" key="2">
    <source>
        <dbReference type="Proteomes" id="UP000298663"/>
    </source>
</evidence>
<dbReference type="Proteomes" id="UP000298663">
    <property type="component" value="Unassembled WGS sequence"/>
</dbReference>
<reference evidence="1 2" key="2">
    <citation type="journal article" date="2019" name="G3 (Bethesda)">
        <title>Hybrid Assembly of the Genome of the Entomopathogenic Nematode Steinernema carpocapsae Identifies the X-Chromosome.</title>
        <authorList>
            <person name="Serra L."/>
            <person name="Macchietto M."/>
            <person name="Macias-Munoz A."/>
            <person name="McGill C.J."/>
            <person name="Rodriguez I.M."/>
            <person name="Rodriguez B."/>
            <person name="Murad R."/>
            <person name="Mortazavi A."/>
        </authorList>
    </citation>
    <scope>NUCLEOTIDE SEQUENCE [LARGE SCALE GENOMIC DNA]</scope>
    <source>
        <strain evidence="1 2">ALL</strain>
    </source>
</reference>
<comment type="caution">
    <text evidence="1">The sequence shown here is derived from an EMBL/GenBank/DDBJ whole genome shotgun (WGS) entry which is preliminary data.</text>
</comment>
<keyword evidence="2" id="KW-1185">Reference proteome</keyword>
<sequence>MSALSEFHFLSAELFFSVMAKNASVLICQPLLRAPRDRPALSRRKNATQAPAANSLTISLFFYAPRVVHAAKCKYVAWVVFDAAGERLPSPSIDVLPPSVLRRSSGWPVATTSCGTRWCRRAPFKGHRMIRAEQTKSYAPEPANNK</sequence>
<evidence type="ECO:0000313" key="1">
    <source>
        <dbReference type="EMBL" id="TMS38392.1"/>
    </source>
</evidence>
<protein>
    <submittedName>
        <fullName evidence="1">Uncharacterized protein</fullName>
    </submittedName>
</protein>
<proteinExistence type="predicted"/>
<name>A0A4U8UY92_STECR</name>
<dbReference type="EMBL" id="AZBU02000001">
    <property type="protein sequence ID" value="TMS38392.1"/>
    <property type="molecule type" value="Genomic_DNA"/>
</dbReference>
<gene>
    <name evidence="1" type="ORF">L596_005129</name>
</gene>
<reference evidence="1 2" key="1">
    <citation type="journal article" date="2015" name="Genome Biol.">
        <title>Comparative genomics of Steinernema reveals deeply conserved gene regulatory networks.</title>
        <authorList>
            <person name="Dillman A.R."/>
            <person name="Macchietto M."/>
            <person name="Porter C.F."/>
            <person name="Rogers A."/>
            <person name="Williams B."/>
            <person name="Antoshechkin I."/>
            <person name="Lee M.M."/>
            <person name="Goodwin Z."/>
            <person name="Lu X."/>
            <person name="Lewis E.E."/>
            <person name="Goodrich-Blair H."/>
            <person name="Stock S.P."/>
            <person name="Adams B.J."/>
            <person name="Sternberg P.W."/>
            <person name="Mortazavi A."/>
        </authorList>
    </citation>
    <scope>NUCLEOTIDE SEQUENCE [LARGE SCALE GENOMIC DNA]</scope>
    <source>
        <strain evidence="1 2">ALL</strain>
    </source>
</reference>
<accession>A0A4U8UY92</accession>
<organism evidence="1 2">
    <name type="scientific">Steinernema carpocapsae</name>
    <name type="common">Entomopathogenic nematode</name>
    <dbReference type="NCBI Taxonomy" id="34508"/>
    <lineage>
        <taxon>Eukaryota</taxon>
        <taxon>Metazoa</taxon>
        <taxon>Ecdysozoa</taxon>
        <taxon>Nematoda</taxon>
        <taxon>Chromadorea</taxon>
        <taxon>Rhabditida</taxon>
        <taxon>Tylenchina</taxon>
        <taxon>Panagrolaimomorpha</taxon>
        <taxon>Strongyloidoidea</taxon>
        <taxon>Steinernematidae</taxon>
        <taxon>Steinernema</taxon>
    </lineage>
</organism>